<evidence type="ECO:0000313" key="2">
    <source>
        <dbReference type="EMBL" id="MDH1056049.1"/>
    </source>
</evidence>
<dbReference type="Proteomes" id="UP001158730">
    <property type="component" value="Unassembled WGS sequence"/>
</dbReference>
<evidence type="ECO:0000259" key="1">
    <source>
        <dbReference type="Pfam" id="PF14341"/>
    </source>
</evidence>
<dbReference type="EMBL" id="JAOBYN010000013">
    <property type="protein sequence ID" value="MDH1056049.1"/>
    <property type="molecule type" value="Genomic_DNA"/>
</dbReference>
<sequence>MKKQNGMALFVSLIFLLLLTIIGVASMQNAGLQEKMAGNIKIKNETFQLAERALREGENFIAAPANEGSLATCSTCTGDGCRVPDFSGDLTAGSGTCDAWTSAADGGAFYQLQKLGTSSDAVNVQNGSSVMLYRVTAVATKGNAKTALESIYAHSN</sequence>
<accession>A0AA42N261</accession>
<feature type="domain" description="Type 4 fimbrial biogenesis protein PilX N-terminal" evidence="1">
    <location>
        <begin position="6"/>
        <end position="54"/>
    </location>
</feature>
<dbReference type="Pfam" id="PF14341">
    <property type="entry name" value="PilX_N"/>
    <property type="match status" value="1"/>
</dbReference>
<reference evidence="2" key="1">
    <citation type="submission" date="2022-09" db="EMBL/GenBank/DDBJ databases">
        <title>Intensive care unit water sources are persistently colonized with multi-drug resistant bacteria and are the site of extensive horizontal gene transfer of antibiotic resistance genes.</title>
        <authorList>
            <person name="Diorio-Toth L."/>
        </authorList>
    </citation>
    <scope>NUCLEOTIDE SEQUENCE</scope>
    <source>
        <strain evidence="2">GD03990</strain>
    </source>
</reference>
<gene>
    <name evidence="2" type="ORF">N5C05_14930</name>
</gene>
<dbReference type="RefSeq" id="WP_280054524.1">
    <property type="nucleotide sequence ID" value="NZ_JAOBYN010000013.1"/>
</dbReference>
<evidence type="ECO:0000313" key="3">
    <source>
        <dbReference type="Proteomes" id="UP001158730"/>
    </source>
</evidence>
<proteinExistence type="predicted"/>
<comment type="caution">
    <text evidence="2">The sequence shown here is derived from an EMBL/GenBank/DDBJ whole genome shotgun (WGS) entry which is preliminary data.</text>
</comment>
<organism evidence="2 3">
    <name type="scientific">Aquipseudomonas alcaligenes</name>
    <name type="common">Pseudomonas alcaligenes</name>
    <dbReference type="NCBI Taxonomy" id="43263"/>
    <lineage>
        <taxon>Bacteria</taxon>
        <taxon>Pseudomonadati</taxon>
        <taxon>Pseudomonadota</taxon>
        <taxon>Gammaproteobacteria</taxon>
        <taxon>Pseudomonadales</taxon>
        <taxon>Pseudomonadaceae</taxon>
        <taxon>Aquipseudomonas</taxon>
    </lineage>
</organism>
<dbReference type="AlphaFoldDB" id="A0AA42N261"/>
<protein>
    <submittedName>
        <fullName evidence="2">PilX N-terminal domain-containing pilus assembly protein</fullName>
    </submittedName>
</protein>
<name>A0AA42N261_AQUAC</name>
<dbReference type="InterPro" id="IPR025746">
    <property type="entry name" value="PilX_N_dom"/>
</dbReference>